<evidence type="ECO:0000313" key="3">
    <source>
        <dbReference type="Proteomes" id="UP001190700"/>
    </source>
</evidence>
<protein>
    <submittedName>
        <fullName evidence="2">Uncharacterized protein</fullName>
    </submittedName>
</protein>
<feature type="region of interest" description="Disordered" evidence="1">
    <location>
        <begin position="441"/>
        <end position="466"/>
    </location>
</feature>
<proteinExistence type="predicted"/>
<gene>
    <name evidence="2" type="ORF">CYMTET_20777</name>
</gene>
<feature type="compositionally biased region" description="Low complexity" evidence="1">
    <location>
        <begin position="445"/>
        <end position="459"/>
    </location>
</feature>
<organism evidence="2 3">
    <name type="scientific">Cymbomonas tetramitiformis</name>
    <dbReference type="NCBI Taxonomy" id="36881"/>
    <lineage>
        <taxon>Eukaryota</taxon>
        <taxon>Viridiplantae</taxon>
        <taxon>Chlorophyta</taxon>
        <taxon>Pyramimonadophyceae</taxon>
        <taxon>Pyramimonadales</taxon>
        <taxon>Pyramimonadaceae</taxon>
        <taxon>Cymbomonas</taxon>
    </lineage>
</organism>
<name>A0AAE0G3D1_9CHLO</name>
<comment type="caution">
    <text evidence="2">The sequence shown here is derived from an EMBL/GenBank/DDBJ whole genome shotgun (WGS) entry which is preliminary data.</text>
</comment>
<evidence type="ECO:0000313" key="2">
    <source>
        <dbReference type="EMBL" id="KAK3270847.1"/>
    </source>
</evidence>
<dbReference type="Proteomes" id="UP001190700">
    <property type="component" value="Unassembled WGS sequence"/>
</dbReference>
<evidence type="ECO:0000256" key="1">
    <source>
        <dbReference type="SAM" id="MobiDB-lite"/>
    </source>
</evidence>
<sequence length="544" mass="60823">MATVNTNTLAAQDVVSLSWCKSLLDLLKSRSLNVTEACIQISRVLRADARRIPRSARVELKRQIRKLRTDSEGRNVPWSRVDRNRFVKTVSKLAMRLRQCRKPGSREENVDMQKGVRKEGFERTVANLETAAGGPWWRSVLRFRKAYPTNAAQAYVGILKVLREHDRHISRSERAQLKGLIREMRTDRQGRNVPWSRVDKERFVKAVSDLATRAGRCDDARSDSLQEVECPSHDVTNTAKADTDDPIPPWLGVMRGVELLSTTNAAPIKRVVEVAMDMGAKDALTVVDNERLRNALTSVKKGGTYRFNNGRCLKQTVLSVLSAYVSKYPSRIPYTQLAISQPLRRERKSTADIDKQHEAGEDWHATLHNLCRMVCNNARPMKRLLRIAAHQAESIPDVHAALVHILRNTPCESNSCSLLKREVKAFLDRHDAARCPPIDDPVVNASSTSPRSLSTASAAQGATLREGNTAAPALTDERSEEVFLAAISGDGKHEYAMKCDKADLQRIFRYAFSLDRSPQASAKLRDAFGPHSFATDLSLAEASK</sequence>
<dbReference type="AlphaFoldDB" id="A0AAE0G3D1"/>
<dbReference type="EMBL" id="LGRX02010167">
    <property type="protein sequence ID" value="KAK3270847.1"/>
    <property type="molecule type" value="Genomic_DNA"/>
</dbReference>
<accession>A0AAE0G3D1</accession>
<keyword evidence="3" id="KW-1185">Reference proteome</keyword>
<reference evidence="2 3" key="1">
    <citation type="journal article" date="2015" name="Genome Biol. Evol.">
        <title>Comparative Genomics of a Bacterivorous Green Alga Reveals Evolutionary Causalities and Consequences of Phago-Mixotrophic Mode of Nutrition.</title>
        <authorList>
            <person name="Burns J.A."/>
            <person name="Paasch A."/>
            <person name="Narechania A."/>
            <person name="Kim E."/>
        </authorList>
    </citation>
    <scope>NUCLEOTIDE SEQUENCE [LARGE SCALE GENOMIC DNA]</scope>
    <source>
        <strain evidence="2 3">PLY_AMNH</strain>
    </source>
</reference>